<keyword evidence="1" id="KW-0732">Signal</keyword>
<sequence>MKLSRKWISCLIMVLLFCGSILNCRAESSDISTDLLVHLNEASTIMVKKSWFSFNKNYQVYIDGEKVGEIQGLYFNILGERLILKDLDGEVYASEQQIKRWNVRLNRLAQVYNGADETVGFIGEQVVRDFFRFGKTFHFYDVNRGEIAVSKQKIFHIFPEYVIEDLTGEKLYKVKKKFSLFRTTYEITVYNPNVLPVEQTLFLTVILNSINESDKDTE</sequence>
<feature type="signal peptide" evidence="1">
    <location>
        <begin position="1"/>
        <end position="26"/>
    </location>
</feature>
<evidence type="ECO:0000256" key="1">
    <source>
        <dbReference type="SAM" id="SignalP"/>
    </source>
</evidence>
<reference evidence="2" key="1">
    <citation type="submission" date="2021-03" db="EMBL/GenBank/DDBJ databases">
        <title>Comparative Genomics and Metabolomics in the genus Turicibacter.</title>
        <authorList>
            <person name="Maki J."/>
            <person name="Looft T."/>
        </authorList>
    </citation>
    <scope>NUCLEOTIDE SEQUENCE</scope>
    <source>
        <strain evidence="2">ISU324</strain>
    </source>
</reference>
<dbReference type="AlphaFoldDB" id="A0A9Q9FHA9"/>
<proteinExistence type="predicted"/>
<organism evidence="2 3">
    <name type="scientific">Turicibacter bilis</name>
    <dbReference type="NCBI Taxonomy" id="2735723"/>
    <lineage>
        <taxon>Bacteria</taxon>
        <taxon>Bacillati</taxon>
        <taxon>Bacillota</taxon>
        <taxon>Erysipelotrichia</taxon>
        <taxon>Erysipelotrichales</taxon>
        <taxon>Turicibacteraceae</taxon>
        <taxon>Turicibacter</taxon>
    </lineage>
</organism>
<protein>
    <submittedName>
        <fullName evidence="2">Uncharacterized protein</fullName>
    </submittedName>
</protein>
<dbReference type="EMBL" id="CP071250">
    <property type="protein sequence ID" value="UUF09175.1"/>
    <property type="molecule type" value="Genomic_DNA"/>
</dbReference>
<accession>A0A9Q9FHA9</accession>
<name>A0A9Q9FHA9_9FIRM</name>
<evidence type="ECO:0000313" key="2">
    <source>
        <dbReference type="EMBL" id="UUF09175.1"/>
    </source>
</evidence>
<feature type="chain" id="PRO_5040508346" evidence="1">
    <location>
        <begin position="27"/>
        <end position="218"/>
    </location>
</feature>
<dbReference type="RefSeq" id="WP_212724321.1">
    <property type="nucleotide sequence ID" value="NZ_CP071250.1"/>
</dbReference>
<evidence type="ECO:0000313" key="3">
    <source>
        <dbReference type="Proteomes" id="UP001058072"/>
    </source>
</evidence>
<dbReference type="Proteomes" id="UP001058072">
    <property type="component" value="Chromosome"/>
</dbReference>
<gene>
    <name evidence="2" type="ORF">J0J70_04085</name>
</gene>